<proteinExistence type="predicted"/>
<comment type="caution">
    <text evidence="2">The sequence shown here is derived from an EMBL/GenBank/DDBJ whole genome shotgun (WGS) entry which is preliminary data.</text>
</comment>
<name>A0ABS4E3K5_9HYPH</name>
<dbReference type="InterPro" id="IPR009045">
    <property type="entry name" value="Zn_M74/Hedgehog-like"/>
</dbReference>
<accession>A0ABS4E3K5</accession>
<dbReference type="InterPro" id="IPR039561">
    <property type="entry name" value="Peptidase_M15C"/>
</dbReference>
<reference evidence="2 3" key="1">
    <citation type="submission" date="2021-03" db="EMBL/GenBank/DDBJ databases">
        <title>Genomic Encyclopedia of Type Strains, Phase IV (KMG-IV): sequencing the most valuable type-strain genomes for metagenomic binning, comparative biology and taxonomic classification.</title>
        <authorList>
            <person name="Goeker M."/>
        </authorList>
    </citation>
    <scope>NUCLEOTIDE SEQUENCE [LARGE SCALE GENOMIC DNA]</scope>
    <source>
        <strain evidence="2 3">DSM 21600</strain>
    </source>
</reference>
<dbReference type="Pfam" id="PF13539">
    <property type="entry name" value="Peptidase_M15_4"/>
    <property type="match status" value="1"/>
</dbReference>
<feature type="domain" description="Peptidase M15C" evidence="1">
    <location>
        <begin position="196"/>
        <end position="258"/>
    </location>
</feature>
<evidence type="ECO:0000313" key="2">
    <source>
        <dbReference type="EMBL" id="MBP1852501.1"/>
    </source>
</evidence>
<evidence type="ECO:0000259" key="1">
    <source>
        <dbReference type="Pfam" id="PF13539"/>
    </source>
</evidence>
<protein>
    <recommendedName>
        <fullName evidence="1">Peptidase M15C domain-containing protein</fullName>
    </recommendedName>
</protein>
<evidence type="ECO:0000313" key="3">
    <source>
        <dbReference type="Proteomes" id="UP000759443"/>
    </source>
</evidence>
<dbReference type="SUPFAM" id="SSF55166">
    <property type="entry name" value="Hedgehog/DD-peptidase"/>
    <property type="match status" value="1"/>
</dbReference>
<sequence>MRFLSGLLIAISIAAAPIIWHYSERHFAPPEPLPVFDPSPLEADIAALRDEVEQLRVRIDGVDARTSLGLAGAAREALPDEAAAPESDSLKGSFAQVVLIADRRSANEGLTVSTPSFLRELIGLPRDDLSDDCQSATNPKLQALLKTENVGPIDARMLSPALISLRQIFANVQVFEPELYARIKSAGSLCVRRIRGSDSSASAHAYGLAVDINIDGVLDTLGDNKTQLGLILLADFFKKEGWIWGAGFSREDSMHFEVSREKLEQWRRLGEI</sequence>
<dbReference type="EMBL" id="JAGGJU010000011">
    <property type="protein sequence ID" value="MBP1852501.1"/>
    <property type="molecule type" value="Genomic_DNA"/>
</dbReference>
<keyword evidence="3" id="KW-1185">Reference proteome</keyword>
<dbReference type="RefSeq" id="WP_209947343.1">
    <property type="nucleotide sequence ID" value="NZ_JAGGJU010000011.1"/>
</dbReference>
<dbReference type="Proteomes" id="UP000759443">
    <property type="component" value="Unassembled WGS sequence"/>
</dbReference>
<organism evidence="2 3">
    <name type="scientific">Rhizobium halophytocola</name>
    <dbReference type="NCBI Taxonomy" id="735519"/>
    <lineage>
        <taxon>Bacteria</taxon>
        <taxon>Pseudomonadati</taxon>
        <taxon>Pseudomonadota</taxon>
        <taxon>Alphaproteobacteria</taxon>
        <taxon>Hyphomicrobiales</taxon>
        <taxon>Rhizobiaceae</taxon>
        <taxon>Rhizobium/Agrobacterium group</taxon>
        <taxon>Rhizobium</taxon>
    </lineage>
</organism>
<dbReference type="Gene3D" id="3.30.1380.10">
    <property type="match status" value="1"/>
</dbReference>
<gene>
    <name evidence="2" type="ORF">J2Z17_003958</name>
</gene>